<evidence type="ECO:0000313" key="4">
    <source>
        <dbReference type="Proteomes" id="UP001257060"/>
    </source>
</evidence>
<dbReference type="InterPro" id="IPR029291">
    <property type="entry name" value="Tfx_C"/>
</dbReference>
<evidence type="ECO:0000259" key="2">
    <source>
        <dbReference type="Pfam" id="PF14601"/>
    </source>
</evidence>
<sequence>MVATEATILTDRQREVLELREKGHTQKEVAERLGTTDANVSAVERAAETNVEKARRTLELVRTLRAPVRFTVPSGTSFDALVDEVYARGDDAGVKVAYCRPELYAHLYGMLEGHSSRNHLDTSVEIGLTESGEAKVFTGEP</sequence>
<feature type="domain" description="RNA polymerase sigma-70 region 4" evidence="1">
    <location>
        <begin position="9"/>
        <end position="47"/>
    </location>
</feature>
<dbReference type="Gene3D" id="3.30.1190.10">
    <property type="entry name" value="DNA-binding protein Tfx superfamily, archaea"/>
    <property type="match status" value="1"/>
</dbReference>
<keyword evidence="4" id="KW-1185">Reference proteome</keyword>
<organism evidence="3 4">
    <name type="scientific">Halogeometricum salsisoli</name>
    <dbReference type="NCBI Taxonomy" id="2950536"/>
    <lineage>
        <taxon>Archaea</taxon>
        <taxon>Methanobacteriati</taxon>
        <taxon>Methanobacteriota</taxon>
        <taxon>Stenosarchaea group</taxon>
        <taxon>Halobacteria</taxon>
        <taxon>Halobacteriales</taxon>
        <taxon>Haloferacaceae</taxon>
        <taxon>Halogeometricum</taxon>
    </lineage>
</organism>
<dbReference type="InterPro" id="IPR007630">
    <property type="entry name" value="RNA_pol_sigma70_r4"/>
</dbReference>
<name>A0ABU2GAF3_9EURY</name>
<proteinExistence type="predicted"/>
<dbReference type="EMBL" id="JAMQOP010000001">
    <property type="protein sequence ID" value="MDS0297797.1"/>
    <property type="molecule type" value="Genomic_DNA"/>
</dbReference>
<keyword evidence="3" id="KW-0238">DNA-binding</keyword>
<dbReference type="InterPro" id="IPR036657">
    <property type="entry name" value="Tfx_DNA-bd_sf_arc"/>
</dbReference>
<protein>
    <submittedName>
        <fullName evidence="3">Tfx family DNA-binding protein</fullName>
    </submittedName>
</protein>
<dbReference type="InterPro" id="IPR004645">
    <property type="entry name" value="Tfx_DNA-bd_arc"/>
</dbReference>
<dbReference type="NCBIfam" id="TIGR00721">
    <property type="entry name" value="tfx"/>
    <property type="match status" value="1"/>
</dbReference>
<evidence type="ECO:0000259" key="1">
    <source>
        <dbReference type="Pfam" id="PF04545"/>
    </source>
</evidence>
<dbReference type="GO" id="GO:0003677">
    <property type="term" value="F:DNA binding"/>
    <property type="evidence" value="ECO:0007669"/>
    <property type="project" value="UniProtKB-KW"/>
</dbReference>
<evidence type="ECO:0000313" key="3">
    <source>
        <dbReference type="EMBL" id="MDS0297797.1"/>
    </source>
</evidence>
<dbReference type="Pfam" id="PF14601">
    <property type="entry name" value="TFX_C"/>
    <property type="match status" value="1"/>
</dbReference>
<dbReference type="SUPFAM" id="SSF89915">
    <property type="entry name" value="DNA-binding protein Tfx"/>
    <property type="match status" value="1"/>
</dbReference>
<gene>
    <name evidence="3" type="ORF">NDI76_03500</name>
</gene>
<dbReference type="RefSeq" id="WP_310922626.1">
    <property type="nucleotide sequence ID" value="NZ_JAMQOP010000001.1"/>
</dbReference>
<reference evidence="3 4" key="1">
    <citation type="submission" date="2022-06" db="EMBL/GenBank/DDBJ databases">
        <title>Halogeometricum sp. a new haloarchaeum isolate from saline soil.</title>
        <authorList>
            <person name="Strakova D."/>
            <person name="Galisteo C."/>
            <person name="Sanchez-Porro C."/>
            <person name="Ventosa A."/>
        </authorList>
    </citation>
    <scope>NUCLEOTIDE SEQUENCE [LARGE SCALE GENOMIC DNA]</scope>
    <source>
        <strain evidence="3 4">S1BR25-6</strain>
    </source>
</reference>
<comment type="caution">
    <text evidence="3">The sequence shown here is derived from an EMBL/GenBank/DDBJ whole genome shotgun (WGS) entry which is preliminary data.</text>
</comment>
<dbReference type="Proteomes" id="UP001257060">
    <property type="component" value="Unassembled WGS sequence"/>
</dbReference>
<accession>A0ABU2GAF3</accession>
<feature type="domain" description="DNA binding protein Tfx C-terminal" evidence="2">
    <location>
        <begin position="54"/>
        <end position="136"/>
    </location>
</feature>
<dbReference type="Pfam" id="PF04545">
    <property type="entry name" value="Sigma70_r4"/>
    <property type="match status" value="1"/>
</dbReference>